<feature type="domain" description="Calcineurin-like phosphoesterase" evidence="1">
    <location>
        <begin position="4"/>
        <end position="202"/>
    </location>
</feature>
<dbReference type="EMBL" id="KP339049">
    <property type="protein sequence ID" value="AJP61462.1"/>
    <property type="molecule type" value="Genomic_DNA"/>
</dbReference>
<dbReference type="InterPro" id="IPR029052">
    <property type="entry name" value="Metallo-depent_PP-like"/>
</dbReference>
<accession>A0A0C5K6S0</accession>
<protein>
    <submittedName>
        <fullName evidence="2">Recombination exonuclease</fullName>
    </submittedName>
</protein>
<dbReference type="PANTHER" id="PTHR30337:SF0">
    <property type="entry name" value="NUCLEASE SBCCD SUBUNIT D"/>
    <property type="match status" value="1"/>
</dbReference>
<evidence type="ECO:0000313" key="2">
    <source>
        <dbReference type="EMBL" id="AJP61462.1"/>
    </source>
</evidence>
<dbReference type="GeneID" id="26644509"/>
<dbReference type="KEGG" id="vg:26644509"/>
<evidence type="ECO:0000313" key="3">
    <source>
        <dbReference type="Proteomes" id="UP000032402"/>
    </source>
</evidence>
<dbReference type="GO" id="GO:0004527">
    <property type="term" value="F:exonuclease activity"/>
    <property type="evidence" value="ECO:0007669"/>
    <property type="project" value="UniProtKB-KW"/>
</dbReference>
<dbReference type="SUPFAM" id="SSF56300">
    <property type="entry name" value="Metallo-dependent phosphatases"/>
    <property type="match status" value="1"/>
</dbReference>
<dbReference type="InterPro" id="IPR050535">
    <property type="entry name" value="DNA_Repair-Maintenance_Comp"/>
</dbReference>
<dbReference type="OrthoDB" id="3083at10239"/>
<dbReference type="Pfam" id="PF00149">
    <property type="entry name" value="Metallophos"/>
    <property type="match status" value="1"/>
</dbReference>
<proteinExistence type="predicted"/>
<name>A0A0C5K6S0_9CAUD</name>
<dbReference type="Proteomes" id="UP000032402">
    <property type="component" value="Segment"/>
</dbReference>
<keyword evidence="3" id="KW-1185">Reference proteome</keyword>
<organism evidence="2 3">
    <name type="scientific">Enterococcus phage EFDG1</name>
    <dbReference type="NCBI Taxonomy" id="1597976"/>
    <lineage>
        <taxon>Viruses</taxon>
        <taxon>Duplodnaviria</taxon>
        <taxon>Heunggongvirae</taxon>
        <taxon>Uroviricota</taxon>
        <taxon>Caudoviricetes</taxon>
        <taxon>Herelleviridae</taxon>
        <taxon>Brockvirinae</taxon>
        <taxon>Schiekvirus</taxon>
        <taxon>Schiekvirus EFDG1</taxon>
    </lineage>
</organism>
<sequence>MKHIINFSDFHMHFFKDFSKPDAIYGTDRAKEQIKVLEELMNYAREVKGDVLFNGDLFHKRVSIDVRIFNMMFEVFSSYPDVPIIMVSGNHDKVTNALASDSALEAFNALPNVTVISTMEKLVRDEYTLYGVSYGEEVDEMKEWIAEEAKKLDPNTINILCAHIGVDGSSTGQYSHTLSGAFKVADLYPDNFDIVTLGHYHKRQFLGGLSNVFYVGNTLQTSFADEGQAKGFMDITLDGKEWSMEFIKANYTPFMTVTADTVPEDLSGAFIQFVGNVTETEAVKKLKEDNDLSNLRIKVQKDYYVPPRIEITAGSTPEEVVRAFTDKKYPDLQDKALECLRIATEI</sequence>
<keyword evidence="2" id="KW-0378">Hydrolase</keyword>
<dbReference type="InterPro" id="IPR004843">
    <property type="entry name" value="Calcineurin-like_PHP"/>
</dbReference>
<dbReference type="Gene3D" id="3.60.21.10">
    <property type="match status" value="1"/>
</dbReference>
<keyword evidence="2" id="KW-0540">Nuclease</keyword>
<dbReference type="PANTHER" id="PTHR30337">
    <property type="entry name" value="COMPONENT OF ATP-DEPENDENT DSDNA EXONUCLEASE"/>
    <property type="match status" value="1"/>
</dbReference>
<keyword evidence="2" id="KW-0269">Exonuclease</keyword>
<dbReference type="RefSeq" id="YP_009218356.1">
    <property type="nucleotide sequence ID" value="NC_029009.1"/>
</dbReference>
<evidence type="ECO:0000259" key="1">
    <source>
        <dbReference type="Pfam" id="PF00149"/>
    </source>
</evidence>
<reference evidence="2 3" key="1">
    <citation type="journal article" date="2015" name="Appl. Environ. Microbiol.">
        <title>Targeting Enterococcus faecalis Biofilms with Phage Therapy.</title>
        <authorList>
            <person name="Khalifa L."/>
            <person name="Brosh Y."/>
            <person name="Gelman D."/>
            <person name="Coppenhagen-Glazer S."/>
            <person name="Beyth S."/>
            <person name="Poradosu-Cohen R."/>
            <person name="Que Y.A."/>
            <person name="Beyth N."/>
            <person name="Hazan R."/>
        </authorList>
    </citation>
    <scope>NUCLEOTIDE SEQUENCE [LARGE SCALE GENOMIC DNA]</scope>
</reference>